<organism evidence="3 4">
    <name type="scientific">Malikia spinosa</name>
    <dbReference type="NCBI Taxonomy" id="86180"/>
    <lineage>
        <taxon>Bacteria</taxon>
        <taxon>Pseudomonadati</taxon>
        <taxon>Pseudomonadota</taxon>
        <taxon>Betaproteobacteria</taxon>
        <taxon>Burkholderiales</taxon>
        <taxon>Comamonadaceae</taxon>
        <taxon>Malikia</taxon>
    </lineage>
</organism>
<comment type="caution">
    <text evidence="3">The sequence shown here is derived from an EMBL/GenBank/DDBJ whole genome shotgun (WGS) entry which is preliminary data.</text>
</comment>
<reference evidence="2 5" key="2">
    <citation type="submission" date="2019-09" db="EMBL/GenBank/DDBJ databases">
        <title>Identification of Malikia spinosa a prominent benzene-, toluene-, and ethylbenzene-degrading bacterium: enrichment, isolation and whole genome sequencing.</title>
        <authorList>
            <person name="Tancsics A."/>
            <person name="Revesz F."/>
            <person name="Kriszt B."/>
        </authorList>
    </citation>
    <scope>NUCLEOTIDE SEQUENCE [LARGE SCALE GENOMIC DNA]</scope>
    <source>
        <strain evidence="2 5">AB6</strain>
    </source>
</reference>
<evidence type="ECO:0000313" key="5">
    <source>
        <dbReference type="Proteomes" id="UP000481947"/>
    </source>
</evidence>
<dbReference type="Pfam" id="PF10646">
    <property type="entry name" value="Germane"/>
    <property type="match status" value="1"/>
</dbReference>
<dbReference type="InterPro" id="IPR019606">
    <property type="entry name" value="GerMN"/>
</dbReference>
<feature type="domain" description="GerMN" evidence="1">
    <location>
        <begin position="44"/>
        <end position="167"/>
    </location>
</feature>
<dbReference type="EMBL" id="PVLR01000007">
    <property type="protein sequence ID" value="PRD70060.1"/>
    <property type="molecule type" value="Genomic_DNA"/>
</dbReference>
<dbReference type="RefSeq" id="WP_105728387.1">
    <property type="nucleotide sequence ID" value="NZ_PVLR01000007.1"/>
</dbReference>
<proteinExistence type="predicted"/>
<protein>
    <submittedName>
        <fullName evidence="2">GerMN domain-containing protein</fullName>
    </submittedName>
</protein>
<evidence type="ECO:0000313" key="4">
    <source>
        <dbReference type="Proteomes" id="UP000238326"/>
    </source>
</evidence>
<accession>A0A2S9KHY6</accession>
<name>A0A2S9KHY6_9BURK</name>
<gene>
    <name evidence="3" type="ORF">C6P61_02695</name>
    <name evidence="2" type="ORF">F5985_15795</name>
</gene>
<evidence type="ECO:0000313" key="2">
    <source>
        <dbReference type="EMBL" id="MYZ53551.1"/>
    </source>
</evidence>
<dbReference type="Proteomes" id="UP000238326">
    <property type="component" value="Unassembled WGS sequence"/>
</dbReference>
<dbReference type="Proteomes" id="UP000481947">
    <property type="component" value="Unassembled WGS sequence"/>
</dbReference>
<evidence type="ECO:0000259" key="1">
    <source>
        <dbReference type="Pfam" id="PF10646"/>
    </source>
</evidence>
<keyword evidence="4" id="KW-1185">Reference proteome</keyword>
<dbReference type="AlphaFoldDB" id="A0A2S9KHY6"/>
<evidence type="ECO:0000313" key="3">
    <source>
        <dbReference type="EMBL" id="PRD70060.1"/>
    </source>
</evidence>
<dbReference type="EMBL" id="VYSB01000022">
    <property type="protein sequence ID" value="MYZ53551.1"/>
    <property type="molecule type" value="Genomic_DNA"/>
</dbReference>
<sequence length="193" mass="21671">MMRGRDQQRWRLPAMWRLAMLLWLAMLPGAGAAEPGRTGTTLRLFFPNQRLNPDQSDCSAVFPVERPLAQGQQATRAQRALQQLLAGPSASERAAGYHSIFSAASADLLRQVRIRGGTAYVDLADFRSRLPGSSSSCGAAEFRSQIERTLQQFKRIKRVRYAIEGDPRRFYDWMDEPCSKSNGYCGWLAGSQR</sequence>
<reference evidence="3 4" key="1">
    <citation type="submission" date="2018-03" db="EMBL/GenBank/DDBJ databases">
        <title>Comparative genomics illustrates the genes involved in a hyperalkaliphilic mechanisms of Serpentinomonas isolated from highly-alkaline calcium-rich serpentinized springs.</title>
        <authorList>
            <person name="Suzuki S."/>
            <person name="Ishii S."/>
            <person name="Walworth N."/>
            <person name="Bird L."/>
            <person name="Kuenen J.G."/>
            <person name="Nealson K.H."/>
        </authorList>
    </citation>
    <scope>NUCLEOTIDE SEQUENCE [LARGE SCALE GENOMIC DNA]</scope>
    <source>
        <strain evidence="3 4">83</strain>
    </source>
</reference>
<dbReference type="OrthoDB" id="9255860at2"/>